<feature type="domain" description="Peptidase C1A papain C-terminal" evidence="3">
    <location>
        <begin position="69"/>
        <end position="316"/>
    </location>
</feature>
<dbReference type="InterPro" id="IPR000668">
    <property type="entry name" value="Peptidase_C1A_C"/>
</dbReference>
<dbReference type="Pfam" id="PF00112">
    <property type="entry name" value="Peptidase_C1"/>
    <property type="match status" value="1"/>
</dbReference>
<organism evidence="4">
    <name type="scientific">Clastoptera arizonana</name>
    <name type="common">Arizona spittle bug</name>
    <dbReference type="NCBI Taxonomy" id="38151"/>
    <lineage>
        <taxon>Eukaryota</taxon>
        <taxon>Metazoa</taxon>
        <taxon>Ecdysozoa</taxon>
        <taxon>Arthropoda</taxon>
        <taxon>Hexapoda</taxon>
        <taxon>Insecta</taxon>
        <taxon>Pterygota</taxon>
        <taxon>Neoptera</taxon>
        <taxon>Paraneoptera</taxon>
        <taxon>Hemiptera</taxon>
        <taxon>Auchenorrhyncha</taxon>
        <taxon>Cercopoidea</taxon>
        <taxon>Clastopteridae</taxon>
        <taxon>Clastoptera</taxon>
    </lineage>
</organism>
<dbReference type="Gene3D" id="3.90.70.10">
    <property type="entry name" value="Cysteine proteinases"/>
    <property type="match status" value="1"/>
</dbReference>
<dbReference type="PRINTS" id="PR00705">
    <property type="entry name" value="PAPAIN"/>
</dbReference>
<name>A0A1B6DB41_9HEMI</name>
<protein>
    <recommendedName>
        <fullName evidence="3">Peptidase C1A papain C-terminal domain-containing protein</fullName>
    </recommendedName>
</protein>
<evidence type="ECO:0000259" key="3">
    <source>
        <dbReference type="SMART" id="SM00645"/>
    </source>
</evidence>
<proteinExistence type="inferred from homology"/>
<dbReference type="SMART" id="SM00645">
    <property type="entry name" value="Pept_C1"/>
    <property type="match status" value="1"/>
</dbReference>
<dbReference type="EMBL" id="GEDC01014389">
    <property type="protein sequence ID" value="JAS22909.1"/>
    <property type="molecule type" value="Transcribed_RNA"/>
</dbReference>
<evidence type="ECO:0000313" key="4">
    <source>
        <dbReference type="EMBL" id="JAS22909.1"/>
    </source>
</evidence>
<dbReference type="GO" id="GO:0006508">
    <property type="term" value="P:proteolysis"/>
    <property type="evidence" value="ECO:0007669"/>
    <property type="project" value="InterPro"/>
</dbReference>
<feature type="non-terminal residue" evidence="4">
    <location>
        <position position="320"/>
    </location>
</feature>
<gene>
    <name evidence="4" type="ORF">g.2041</name>
</gene>
<evidence type="ECO:0000256" key="2">
    <source>
        <dbReference type="SAM" id="SignalP"/>
    </source>
</evidence>
<feature type="chain" id="PRO_5018677086" description="Peptidase C1A papain C-terminal domain-containing protein" evidence="2">
    <location>
        <begin position="17"/>
        <end position="320"/>
    </location>
</feature>
<dbReference type="InterPro" id="IPR025661">
    <property type="entry name" value="Pept_asp_AS"/>
</dbReference>
<feature type="signal peptide" evidence="2">
    <location>
        <begin position="1"/>
        <end position="16"/>
    </location>
</feature>
<dbReference type="AlphaFoldDB" id="A0A1B6DB41"/>
<dbReference type="SUPFAM" id="SSF54001">
    <property type="entry name" value="Cysteine proteinases"/>
    <property type="match status" value="1"/>
</dbReference>
<dbReference type="InterPro" id="IPR013128">
    <property type="entry name" value="Peptidase_C1A"/>
</dbReference>
<reference evidence="4" key="1">
    <citation type="submission" date="2015-12" db="EMBL/GenBank/DDBJ databases">
        <title>De novo transcriptome assembly of four potential Pierce s Disease insect vectors from Arizona vineyards.</title>
        <authorList>
            <person name="Tassone E.E."/>
        </authorList>
    </citation>
    <scope>NUCLEOTIDE SEQUENCE</scope>
</reference>
<dbReference type="PANTHER" id="PTHR12411">
    <property type="entry name" value="CYSTEINE PROTEASE FAMILY C1-RELATED"/>
    <property type="match status" value="1"/>
</dbReference>
<dbReference type="GO" id="GO:0008234">
    <property type="term" value="F:cysteine-type peptidase activity"/>
    <property type="evidence" value="ECO:0007669"/>
    <property type="project" value="InterPro"/>
</dbReference>
<keyword evidence="2" id="KW-0732">Signal</keyword>
<comment type="similarity">
    <text evidence="1">Belongs to the peptidase C1 family.</text>
</comment>
<dbReference type="PROSITE" id="PS00640">
    <property type="entry name" value="THIOL_PROTEASE_ASN"/>
    <property type="match status" value="1"/>
</dbReference>
<sequence>MELIPFAVLFFVSVAADEVDILHDSDNHWISSENGFANSKVLSSLVGAHFTVKDLKVKKFTKKELKVEIPENYNAIDAYPQCNFIGSIKTQSNCMSCWAVSVASALSDRLCIASNGKINKELSAEEILSCCSKCGTCKGGCTAKAWAFTKSRGLVSGGDYGSNEGCQPYSIKPCGKKCDKDIAATPKCHKHSCTNENYKVPFNKDIHRTEKIYRVNESITDIQREILLHGPVVANYDVYADFGNYSRGIYRWRETSGKKLGEHSVKIIGWGTCPMCGMKYWIAANTWGPDWGEKGFFKIMRGWNKVGFENQVSAGIPKLS</sequence>
<evidence type="ECO:0000256" key="1">
    <source>
        <dbReference type="ARBA" id="ARBA00008455"/>
    </source>
</evidence>
<dbReference type="InterPro" id="IPR038765">
    <property type="entry name" value="Papain-like_cys_pep_sf"/>
</dbReference>
<accession>A0A1B6DB41</accession>
<dbReference type="CDD" id="cd02620">
    <property type="entry name" value="Peptidase_C1A_CathepsinB"/>
    <property type="match status" value="1"/>
</dbReference>